<protein>
    <recommendedName>
        <fullName evidence="3">ESX-1 secretion-associated protein</fullName>
    </recommendedName>
</protein>
<organism evidence="1 2">
    <name type="scientific">Mycolicibacterium arseniciresistens</name>
    <dbReference type="NCBI Taxonomy" id="3062257"/>
    <lineage>
        <taxon>Bacteria</taxon>
        <taxon>Bacillati</taxon>
        <taxon>Actinomycetota</taxon>
        <taxon>Actinomycetes</taxon>
        <taxon>Mycobacteriales</taxon>
        <taxon>Mycobacteriaceae</taxon>
        <taxon>Mycolicibacterium</taxon>
    </lineage>
</organism>
<proteinExistence type="predicted"/>
<dbReference type="Proteomes" id="UP001168823">
    <property type="component" value="Unassembled WGS sequence"/>
</dbReference>
<evidence type="ECO:0008006" key="3">
    <source>
        <dbReference type="Google" id="ProtNLM"/>
    </source>
</evidence>
<name>A0ABT8UE01_9MYCO</name>
<comment type="caution">
    <text evidence="1">The sequence shown here is derived from an EMBL/GenBank/DDBJ whole genome shotgun (WGS) entry which is preliminary data.</text>
</comment>
<reference evidence="1" key="1">
    <citation type="submission" date="2023-07" db="EMBL/GenBank/DDBJ databases">
        <title>Mycolicibacterium sp. nov., a novel bacterial species.</title>
        <authorList>
            <person name="Cao Y."/>
        </authorList>
    </citation>
    <scope>NUCLEOTIDE SEQUENCE</scope>
    <source>
        <strain evidence="1">KC 300</strain>
    </source>
</reference>
<dbReference type="EMBL" id="JAUMSQ010000050">
    <property type="protein sequence ID" value="MDO3636009.1"/>
    <property type="molecule type" value="Genomic_DNA"/>
</dbReference>
<gene>
    <name evidence="1" type="ORF">Q2100_09655</name>
</gene>
<dbReference type="RefSeq" id="WP_302913863.1">
    <property type="nucleotide sequence ID" value="NZ_JAUMSQ010000050.1"/>
</dbReference>
<accession>A0ABT8UE01</accession>
<evidence type="ECO:0000313" key="1">
    <source>
        <dbReference type="EMBL" id="MDO3636009.1"/>
    </source>
</evidence>
<sequence length="88" mass="9111">MNDPLEIEIRPHHQGAAARGALAAIDLDADRVNAALTGIRAEGIDAASAVIAVLWQYLGSALVATMGFDAARRSLERTIAESQAAGDA</sequence>
<evidence type="ECO:0000313" key="2">
    <source>
        <dbReference type="Proteomes" id="UP001168823"/>
    </source>
</evidence>
<keyword evidence="2" id="KW-1185">Reference proteome</keyword>